<dbReference type="PANTHER" id="PTHR42109">
    <property type="entry name" value="UNPLACED GENOMIC SCAFFOLD UM_SCAF_CONTIG_1.265, WHOLE GENOME SHOTGUN SEQUENCE"/>
    <property type="match status" value="1"/>
</dbReference>
<feature type="region of interest" description="Disordered" evidence="1">
    <location>
        <begin position="254"/>
        <end position="288"/>
    </location>
</feature>
<proteinExistence type="predicted"/>
<dbReference type="InterPro" id="IPR056119">
    <property type="entry name" value="DUF7702"/>
</dbReference>
<evidence type="ECO:0000256" key="2">
    <source>
        <dbReference type="SAM" id="Phobius"/>
    </source>
</evidence>
<feature type="transmembrane region" description="Helical" evidence="2">
    <location>
        <begin position="6"/>
        <end position="25"/>
    </location>
</feature>
<dbReference type="Pfam" id="PF24800">
    <property type="entry name" value="DUF7702"/>
    <property type="match status" value="1"/>
</dbReference>
<feature type="transmembrane region" description="Helical" evidence="2">
    <location>
        <begin position="133"/>
        <end position="156"/>
    </location>
</feature>
<evidence type="ECO:0000259" key="3">
    <source>
        <dbReference type="Pfam" id="PF24800"/>
    </source>
</evidence>
<dbReference type="Proteomes" id="UP000326877">
    <property type="component" value="Unassembled WGS sequence"/>
</dbReference>
<feature type="compositionally biased region" description="Basic residues" evidence="1">
    <location>
        <begin position="261"/>
        <end position="277"/>
    </location>
</feature>
<feature type="transmembrane region" description="Helical" evidence="2">
    <location>
        <begin position="96"/>
        <end position="121"/>
    </location>
</feature>
<feature type="transmembrane region" description="Helical" evidence="2">
    <location>
        <begin position="32"/>
        <end position="53"/>
    </location>
</feature>
<feature type="domain" description="DUF7702" evidence="3">
    <location>
        <begin position="7"/>
        <end position="244"/>
    </location>
</feature>
<evidence type="ECO:0000256" key="1">
    <source>
        <dbReference type="SAM" id="MobiDB-lite"/>
    </source>
</evidence>
<gene>
    <name evidence="4" type="ORF">BDV23DRAFT_191629</name>
</gene>
<dbReference type="PANTHER" id="PTHR42109:SF3">
    <property type="entry name" value="INTEGRAL MEMBRANE PROTEIN (AFU_ORTHOLOGUE AFUA_5G00100)"/>
    <property type="match status" value="1"/>
</dbReference>
<feature type="transmembrane region" description="Helical" evidence="2">
    <location>
        <begin position="223"/>
        <end position="244"/>
    </location>
</feature>
<feature type="transmembrane region" description="Helical" evidence="2">
    <location>
        <begin position="181"/>
        <end position="203"/>
    </location>
</feature>
<dbReference type="AlphaFoldDB" id="A0A5N7BRK8"/>
<keyword evidence="2" id="KW-1133">Transmembrane helix</keyword>
<name>A0A5N7BRK8_PETAA</name>
<evidence type="ECO:0000313" key="4">
    <source>
        <dbReference type="EMBL" id="KAE8384464.1"/>
    </source>
</evidence>
<keyword evidence="2" id="KW-0472">Membrane</keyword>
<sequence>MTSSPLIAQLALYAPLTLPTLYLLYSHGRHGLLAWLYLLAFCVLRITGAAMGLNDPHNAGTQIISSIGLSPLLLSIDGMLHEARIYCLAPSKRIEWAFMALIHVLVATGVAMAGVGAGGLLSDMPKDSDLSNIKVGMVLLEVAWVVLVLWGLWTLWNGRDGGWKSGANRGAPAGLARREGVLILTGALIALPLVEISVIYMLVAELTQRAHLNPTTGSLAVRIVLGFFPELLAAVVLVLFGIMTRGVGKFGAGRAGLGQGQRRRHRHDHGHRRRSNSKRGAQLYSRSH</sequence>
<organism evidence="4">
    <name type="scientific">Petromyces alliaceus</name>
    <name type="common">Aspergillus alliaceus</name>
    <dbReference type="NCBI Taxonomy" id="209559"/>
    <lineage>
        <taxon>Eukaryota</taxon>
        <taxon>Fungi</taxon>
        <taxon>Dikarya</taxon>
        <taxon>Ascomycota</taxon>
        <taxon>Pezizomycotina</taxon>
        <taxon>Eurotiomycetes</taxon>
        <taxon>Eurotiomycetidae</taxon>
        <taxon>Eurotiales</taxon>
        <taxon>Aspergillaceae</taxon>
        <taxon>Aspergillus</taxon>
        <taxon>Aspergillus subgen. Circumdati</taxon>
    </lineage>
</organism>
<feature type="transmembrane region" description="Helical" evidence="2">
    <location>
        <begin position="59"/>
        <end position="76"/>
    </location>
</feature>
<dbReference type="EMBL" id="ML735372">
    <property type="protein sequence ID" value="KAE8384464.1"/>
    <property type="molecule type" value="Genomic_DNA"/>
</dbReference>
<dbReference type="OrthoDB" id="2560628at2759"/>
<reference evidence="4" key="1">
    <citation type="submission" date="2019-04" db="EMBL/GenBank/DDBJ databases">
        <title>Friends and foes A comparative genomics studyof 23 Aspergillus species from section Flavi.</title>
        <authorList>
            <consortium name="DOE Joint Genome Institute"/>
            <person name="Kjaerbolling I."/>
            <person name="Vesth T."/>
            <person name="Frisvad J.C."/>
            <person name="Nybo J.L."/>
            <person name="Theobald S."/>
            <person name="Kildgaard S."/>
            <person name="Isbrandt T."/>
            <person name="Kuo A."/>
            <person name="Sato A."/>
            <person name="Lyhne E.K."/>
            <person name="Kogle M.E."/>
            <person name="Wiebenga A."/>
            <person name="Kun R.S."/>
            <person name="Lubbers R.J."/>
            <person name="Makela M.R."/>
            <person name="Barry K."/>
            <person name="Chovatia M."/>
            <person name="Clum A."/>
            <person name="Daum C."/>
            <person name="Haridas S."/>
            <person name="He G."/>
            <person name="LaButti K."/>
            <person name="Lipzen A."/>
            <person name="Mondo S."/>
            <person name="Riley R."/>
            <person name="Salamov A."/>
            <person name="Simmons B.A."/>
            <person name="Magnuson J.K."/>
            <person name="Henrissat B."/>
            <person name="Mortensen U.H."/>
            <person name="Larsen T.O."/>
            <person name="Devries R.P."/>
            <person name="Grigoriev I.V."/>
            <person name="Machida M."/>
            <person name="Baker S.E."/>
            <person name="Andersen M.R."/>
        </authorList>
    </citation>
    <scope>NUCLEOTIDE SEQUENCE [LARGE SCALE GENOMIC DNA]</scope>
    <source>
        <strain evidence="4">IBT 14317</strain>
    </source>
</reference>
<accession>A0A5N7BRK8</accession>
<keyword evidence="2" id="KW-0812">Transmembrane</keyword>
<protein>
    <recommendedName>
        <fullName evidence="3">DUF7702 domain-containing protein</fullName>
    </recommendedName>
</protein>